<dbReference type="PATRIC" id="fig|1439726.3.peg.4711"/>
<dbReference type="GO" id="GO:0016757">
    <property type="term" value="F:glycosyltransferase activity"/>
    <property type="evidence" value="ECO:0007669"/>
    <property type="project" value="UniProtKB-KW"/>
</dbReference>
<accession>A0A1E3GRV3</accession>
<feature type="transmembrane region" description="Helical" evidence="7">
    <location>
        <begin position="446"/>
        <end position="464"/>
    </location>
</feature>
<keyword evidence="5 7" id="KW-1133">Transmembrane helix</keyword>
<comment type="subcellular location">
    <subcellularLocation>
        <location evidence="1">Membrane</location>
        <topology evidence="1">Multi-pass membrane protein</topology>
    </subcellularLocation>
</comment>
<dbReference type="InterPro" id="IPR029044">
    <property type="entry name" value="Nucleotide-diphossugar_trans"/>
</dbReference>
<dbReference type="SUPFAM" id="SSF53448">
    <property type="entry name" value="Nucleotide-diphospho-sugar transferases"/>
    <property type="match status" value="1"/>
</dbReference>
<evidence type="ECO:0000256" key="2">
    <source>
        <dbReference type="ARBA" id="ARBA00022676"/>
    </source>
</evidence>
<protein>
    <submittedName>
        <fullName evidence="8">Beta-monoglucosyldiacylglycerol synthase</fullName>
        <ecNumber evidence="8">2.4.1.-</ecNumber>
    </submittedName>
</protein>
<dbReference type="Gene3D" id="3.90.550.10">
    <property type="entry name" value="Spore Coat Polysaccharide Biosynthesis Protein SpsA, Chain A"/>
    <property type="match status" value="1"/>
</dbReference>
<sequence>MVLAEPAALRGLLRAAVAEAALAEAVGDLAALRPDLSARGVPSVAARSVIAAAVLALCAAAIFAPLVVLQAGLAASMAGFLVVGLLRLFAAGAVVWRRPRLAGTPDRLPVYTVLVALYDEAQMLPGLVAALERLRYPRDRLDVKIVLEAGDAATIAAALAATRGLDHVDVVVVPPGAPRTKPRALAHALKFARGSLVAVFDAEDRPAADQLLVAARAFAEGPAELGCVQARLVIDRVGNRLQAQFAIEYAALFDGLLPFLAANGLPLPLGGTSNHFRRSALENVGGWDPWNVTEDADLGVRLARFGWRSAMIDSVTLEEAPRDFHVWRRQRSRWIKGWLLTWIVHMRRPQTLWAEVGPLGFFAVQAYFGGIVVSALAHPAGMLLILLHASGRLPLAVGSHFLSDLVIAAATLNVAFGYGATMWLAARTLALRRRFTLGRQVIFMPVYWLLVSLAAWLAVFQLVARPHFWAKTPHTPHDGGRKRRTWRR</sequence>
<dbReference type="AlphaFoldDB" id="A0A1E3GRV3"/>
<reference evidence="8 9" key="1">
    <citation type="submission" date="2016-07" db="EMBL/GenBank/DDBJ databases">
        <title>Draft Genome Sequence of Methylobrevis pamukkalensis PK2.</title>
        <authorList>
            <person name="Vasilenko O.V."/>
            <person name="Doronina N.V."/>
            <person name="Shmareva M.N."/>
            <person name="Tarlachkov S.V."/>
            <person name="Mustakhimov I."/>
            <person name="Trotsenko Y.A."/>
        </authorList>
    </citation>
    <scope>NUCLEOTIDE SEQUENCE [LARGE SCALE GENOMIC DNA]</scope>
    <source>
        <strain evidence="8 9">PK2</strain>
    </source>
</reference>
<dbReference type="Pfam" id="PF13641">
    <property type="entry name" value="Glyco_tranf_2_3"/>
    <property type="match status" value="1"/>
</dbReference>
<feature type="transmembrane region" description="Helical" evidence="7">
    <location>
        <begin position="405"/>
        <end position="425"/>
    </location>
</feature>
<dbReference type="PANTHER" id="PTHR43867:SF2">
    <property type="entry name" value="CELLULOSE SYNTHASE CATALYTIC SUBUNIT A [UDP-FORMING]"/>
    <property type="match status" value="1"/>
</dbReference>
<evidence type="ECO:0000313" key="9">
    <source>
        <dbReference type="Proteomes" id="UP000094622"/>
    </source>
</evidence>
<keyword evidence="2 8" id="KW-0328">Glycosyltransferase</keyword>
<evidence type="ECO:0000256" key="6">
    <source>
        <dbReference type="ARBA" id="ARBA00023136"/>
    </source>
</evidence>
<comment type="caution">
    <text evidence="8">The sequence shown here is derived from an EMBL/GenBank/DDBJ whole genome shotgun (WGS) entry which is preliminary data.</text>
</comment>
<organism evidence="8 9">
    <name type="scientific">Methylobrevis pamukkalensis</name>
    <dbReference type="NCBI Taxonomy" id="1439726"/>
    <lineage>
        <taxon>Bacteria</taxon>
        <taxon>Pseudomonadati</taxon>
        <taxon>Pseudomonadota</taxon>
        <taxon>Alphaproteobacteria</taxon>
        <taxon>Hyphomicrobiales</taxon>
        <taxon>Pleomorphomonadaceae</taxon>
        <taxon>Methylobrevis</taxon>
    </lineage>
</organism>
<evidence type="ECO:0000256" key="5">
    <source>
        <dbReference type="ARBA" id="ARBA00022989"/>
    </source>
</evidence>
<dbReference type="EMBL" id="MCRJ01000219">
    <property type="protein sequence ID" value="ODN66769.1"/>
    <property type="molecule type" value="Genomic_DNA"/>
</dbReference>
<keyword evidence="3 8" id="KW-0808">Transferase</keyword>
<dbReference type="Proteomes" id="UP000094622">
    <property type="component" value="Unassembled WGS sequence"/>
</dbReference>
<evidence type="ECO:0000256" key="4">
    <source>
        <dbReference type="ARBA" id="ARBA00022692"/>
    </source>
</evidence>
<feature type="transmembrane region" description="Helical" evidence="7">
    <location>
        <begin position="73"/>
        <end position="96"/>
    </location>
</feature>
<feature type="transmembrane region" description="Helical" evidence="7">
    <location>
        <begin position="356"/>
        <end position="385"/>
    </location>
</feature>
<gene>
    <name evidence="8" type="ORF">A6302_04425</name>
</gene>
<proteinExistence type="predicted"/>
<name>A0A1E3GRV3_9HYPH</name>
<keyword evidence="6 7" id="KW-0472">Membrane</keyword>
<evidence type="ECO:0000256" key="1">
    <source>
        <dbReference type="ARBA" id="ARBA00004141"/>
    </source>
</evidence>
<keyword evidence="9" id="KW-1185">Reference proteome</keyword>
<dbReference type="InterPro" id="IPR050321">
    <property type="entry name" value="Glycosyltr_2/OpgH_subfam"/>
</dbReference>
<evidence type="ECO:0000256" key="7">
    <source>
        <dbReference type="SAM" id="Phobius"/>
    </source>
</evidence>
<dbReference type="GO" id="GO:0016020">
    <property type="term" value="C:membrane"/>
    <property type="evidence" value="ECO:0007669"/>
    <property type="project" value="UniProtKB-SubCell"/>
</dbReference>
<dbReference type="EC" id="2.4.1.-" evidence="8"/>
<keyword evidence="4 7" id="KW-0812">Transmembrane</keyword>
<dbReference type="PANTHER" id="PTHR43867">
    <property type="entry name" value="CELLULOSE SYNTHASE CATALYTIC SUBUNIT A [UDP-FORMING]"/>
    <property type="match status" value="1"/>
</dbReference>
<evidence type="ECO:0000313" key="8">
    <source>
        <dbReference type="EMBL" id="ODN66769.1"/>
    </source>
</evidence>
<evidence type="ECO:0000256" key="3">
    <source>
        <dbReference type="ARBA" id="ARBA00022679"/>
    </source>
</evidence>
<feature type="transmembrane region" description="Helical" evidence="7">
    <location>
        <begin position="44"/>
        <end position="67"/>
    </location>
</feature>